<evidence type="ECO:0000256" key="1">
    <source>
        <dbReference type="ARBA" id="ARBA00010373"/>
    </source>
</evidence>
<feature type="binding site" evidence="6">
    <location>
        <position position="329"/>
    </location>
    <ligand>
        <name>Mn(2+)</name>
        <dbReference type="ChEBI" id="CHEBI:29035"/>
        <label>1</label>
    </ligand>
</feature>
<dbReference type="Gene3D" id="3.30.70.1250">
    <property type="entry name" value="Phosphopentomutase"/>
    <property type="match status" value="1"/>
</dbReference>
<comment type="caution">
    <text evidence="9">The sequence shown here is derived from an EMBL/GenBank/DDBJ whole genome shotgun (WGS) entry which is preliminary data.</text>
</comment>
<feature type="domain" description="Metalloenzyme" evidence="8">
    <location>
        <begin position="6"/>
        <end position="382"/>
    </location>
</feature>
<dbReference type="GO" id="GO:0006015">
    <property type="term" value="P:5-phosphoribose 1-diphosphate biosynthetic process"/>
    <property type="evidence" value="ECO:0007669"/>
    <property type="project" value="UniProtKB-UniPathway"/>
</dbReference>
<evidence type="ECO:0000256" key="2">
    <source>
        <dbReference type="ARBA" id="ARBA00022490"/>
    </source>
</evidence>
<comment type="catalytic activity">
    <reaction evidence="6">
        <text>2-deoxy-alpha-D-ribose 1-phosphate = 2-deoxy-D-ribose 5-phosphate</text>
        <dbReference type="Rhea" id="RHEA:27658"/>
        <dbReference type="ChEBI" id="CHEBI:57259"/>
        <dbReference type="ChEBI" id="CHEBI:62877"/>
        <dbReference type="EC" id="5.4.2.7"/>
    </reaction>
</comment>
<dbReference type="GO" id="GO:0006018">
    <property type="term" value="P:2-deoxyribose 1-phosphate catabolic process"/>
    <property type="evidence" value="ECO:0007669"/>
    <property type="project" value="UniProtKB-UniRule"/>
</dbReference>
<dbReference type="PIRSF" id="PIRSF001491">
    <property type="entry name" value="Ppentomutase"/>
    <property type="match status" value="1"/>
</dbReference>
<dbReference type="CDD" id="cd16009">
    <property type="entry name" value="PPM"/>
    <property type="match status" value="1"/>
</dbReference>
<evidence type="ECO:0000256" key="3">
    <source>
        <dbReference type="ARBA" id="ARBA00022723"/>
    </source>
</evidence>
<reference evidence="9 10" key="1">
    <citation type="submission" date="2020-05" db="EMBL/GenBank/DDBJ databases">
        <authorList>
            <person name="Carlin C.R."/>
        </authorList>
    </citation>
    <scope>NUCLEOTIDE SEQUENCE [LARGE SCALE GENOMIC DNA]</scope>
    <source>
        <strain evidence="9 10">FSL W9-0585</strain>
    </source>
</reference>
<feature type="binding site" evidence="6">
    <location>
        <position position="288"/>
    </location>
    <ligand>
        <name>Mn(2+)</name>
        <dbReference type="ChEBI" id="CHEBI:29035"/>
        <label>2</label>
    </ligand>
</feature>
<reference evidence="9 10" key="2">
    <citation type="submission" date="2020-08" db="EMBL/GenBank/DDBJ databases">
        <title>Listeria ohnekaius sp. nov. and Listeria portnoyii sp. nov. isolated from non-agricultural and natural environments.</title>
        <authorList>
            <person name="Weller D."/>
            <person name="Belias A.M."/>
            <person name="Liao J."/>
            <person name="Guo S."/>
            <person name="Orsi R.H."/>
            <person name="Wiedmann M."/>
        </authorList>
    </citation>
    <scope>NUCLEOTIDE SEQUENCE [LARGE SCALE GENOMIC DNA]</scope>
    <source>
        <strain evidence="9 10">FSL W9-0585</strain>
    </source>
</reference>
<dbReference type="HAMAP" id="MF_00740">
    <property type="entry name" value="Phosphopentomut"/>
    <property type="match status" value="1"/>
</dbReference>
<feature type="binding site" evidence="6">
    <location>
        <position position="330"/>
    </location>
    <ligand>
        <name>Mn(2+)</name>
        <dbReference type="ChEBI" id="CHEBI:29035"/>
        <label>1</label>
    </ligand>
</feature>
<dbReference type="NCBIfam" id="NF003766">
    <property type="entry name" value="PRK05362.1"/>
    <property type="match status" value="1"/>
</dbReference>
<comment type="catalytic activity">
    <reaction evidence="6">
        <text>alpha-D-ribose 1-phosphate = D-ribose 5-phosphate</text>
        <dbReference type="Rhea" id="RHEA:18793"/>
        <dbReference type="ChEBI" id="CHEBI:57720"/>
        <dbReference type="ChEBI" id="CHEBI:78346"/>
        <dbReference type="EC" id="5.4.2.7"/>
    </reaction>
</comment>
<keyword evidence="3 6" id="KW-0479">Metal-binding</keyword>
<keyword evidence="2 6" id="KW-0963">Cytoplasm</keyword>
<dbReference type="EMBL" id="JABJVM010000020">
    <property type="protein sequence ID" value="MBA3927560.1"/>
    <property type="molecule type" value="Genomic_DNA"/>
</dbReference>
<accession>A0A7W1T8T2</accession>
<comment type="pathway">
    <text evidence="6">Carbohydrate degradation; 2-deoxy-D-ribose 1-phosphate degradation; D-glyceraldehyde 3-phosphate and acetaldehyde from 2-deoxy-alpha-D-ribose 1-phosphate: step 1/2.</text>
</comment>
<dbReference type="GO" id="GO:0030145">
    <property type="term" value="F:manganese ion binding"/>
    <property type="evidence" value="ECO:0007669"/>
    <property type="project" value="UniProtKB-UniRule"/>
</dbReference>
<comment type="function">
    <text evidence="6">Isomerase that catalyzes the conversion of deoxy-ribose 1-phosphate (dRib-1-P) and ribose 1-phosphate (Rib-1-P) to deoxy-ribose 5-phosphate (dRib-5-P) and ribose 5-phosphate (Rib-5-P), respectively.</text>
</comment>
<comment type="similarity">
    <text evidence="1 6">Belongs to the phosphopentomutase family.</text>
</comment>
<dbReference type="Pfam" id="PF01676">
    <property type="entry name" value="Metalloenzyme"/>
    <property type="match status" value="1"/>
</dbReference>
<dbReference type="PANTHER" id="PTHR21110">
    <property type="entry name" value="PHOSPHOPENTOMUTASE"/>
    <property type="match status" value="1"/>
</dbReference>
<dbReference type="GO" id="GO:0005829">
    <property type="term" value="C:cytosol"/>
    <property type="evidence" value="ECO:0007669"/>
    <property type="project" value="TreeGrafter"/>
</dbReference>
<feature type="binding site" evidence="6">
    <location>
        <position position="14"/>
    </location>
    <ligand>
        <name>Mn(2+)</name>
        <dbReference type="ChEBI" id="CHEBI:29035"/>
        <label>1</label>
    </ligand>
</feature>
<sequence length="395" mass="44305">MKMAFKRIHVVVMDSVGIGEAPDAAQFDDFDVDTLGHIAREKGGLKMPNMAMLGLSNIREIQGVPVADKPQAYFTKMQETSAGKDTMTGHWEIMGLYIDTPFRVFPDGFPDELIQKIEDFSGRKVIGNKPASGTEIMEELGEEQLATGALIVYTSADSVLQIAANEELIPLEELYRICEYCREITRDEPYMLGRIIARPFVGKTAKTFERTSNRHDYALKPFDKTVMDHLKDGGLDSIAIGKISDIFDDEGVTRSIRTKSNMDGMDKFIDLLTEDFHGMSFLNLVDFDALFGHRRDPIGYGDALEAFDARLPEVFANMQEDDLLLITADHGNDPTYRGTDHTREYVPLLAYSKQFKDGGKELDLRKTFSDLGATVADNFKVKMPEYGTSFLNDLK</sequence>
<keyword evidence="5 6" id="KW-0413">Isomerase</keyword>
<comment type="subcellular location">
    <subcellularLocation>
        <location evidence="6">Cytoplasm</location>
    </subcellularLocation>
</comment>
<evidence type="ECO:0000256" key="7">
    <source>
        <dbReference type="NCBIfam" id="TIGR01696"/>
    </source>
</evidence>
<dbReference type="GO" id="GO:0000287">
    <property type="term" value="F:magnesium ion binding"/>
    <property type="evidence" value="ECO:0007669"/>
    <property type="project" value="UniProtKB-UniRule"/>
</dbReference>
<protein>
    <recommendedName>
        <fullName evidence="6 7">Phosphopentomutase</fullName>
        <ecNumber evidence="6 7">5.4.2.7</ecNumber>
    </recommendedName>
    <alternativeName>
        <fullName evidence="6">Phosphodeoxyribomutase</fullName>
    </alternativeName>
</protein>
<evidence type="ECO:0000313" key="9">
    <source>
        <dbReference type="EMBL" id="MBA3927560.1"/>
    </source>
</evidence>
<dbReference type="SUPFAM" id="SSF53649">
    <property type="entry name" value="Alkaline phosphatase-like"/>
    <property type="match status" value="1"/>
</dbReference>
<evidence type="ECO:0000259" key="8">
    <source>
        <dbReference type="Pfam" id="PF01676"/>
    </source>
</evidence>
<proteinExistence type="inferred from homology"/>
<evidence type="ECO:0000256" key="5">
    <source>
        <dbReference type="ARBA" id="ARBA00023235"/>
    </source>
</evidence>
<feature type="binding site" evidence="6">
    <location>
        <position position="293"/>
    </location>
    <ligand>
        <name>Mn(2+)</name>
        <dbReference type="ChEBI" id="CHEBI:29035"/>
        <label>2</label>
    </ligand>
</feature>
<dbReference type="EC" id="5.4.2.7" evidence="6 7"/>
<feature type="binding site" evidence="6">
    <location>
        <position position="341"/>
    </location>
    <ligand>
        <name>Mn(2+)</name>
        <dbReference type="ChEBI" id="CHEBI:29035"/>
        <label>2</label>
    </ligand>
</feature>
<keyword evidence="4 6" id="KW-0464">Manganese</keyword>
<dbReference type="NCBIfam" id="TIGR01696">
    <property type="entry name" value="deoB"/>
    <property type="match status" value="1"/>
</dbReference>
<keyword evidence="10" id="KW-1185">Reference proteome</keyword>
<dbReference type="SUPFAM" id="SSF143856">
    <property type="entry name" value="DeoB insert domain-like"/>
    <property type="match status" value="1"/>
</dbReference>
<evidence type="ECO:0000313" key="10">
    <source>
        <dbReference type="Proteomes" id="UP000548787"/>
    </source>
</evidence>
<dbReference type="FunFam" id="3.30.70.1250:FF:000001">
    <property type="entry name" value="Phosphopentomutase"/>
    <property type="match status" value="1"/>
</dbReference>
<gene>
    <name evidence="6 9" type="primary">deoB</name>
    <name evidence="9" type="ORF">HPK16_14570</name>
</gene>
<dbReference type="GO" id="GO:0043094">
    <property type="term" value="P:metabolic compound salvage"/>
    <property type="evidence" value="ECO:0007669"/>
    <property type="project" value="UniProtKB-UniRule"/>
</dbReference>
<dbReference type="UniPathway" id="UPA00087">
    <property type="reaction ID" value="UER00173"/>
</dbReference>
<name>A0A7W1T8T2_9LIST</name>
<dbReference type="InterPro" id="IPR024052">
    <property type="entry name" value="Phosphopentomutase_DeoB_cap_sf"/>
</dbReference>
<dbReference type="InterPro" id="IPR017850">
    <property type="entry name" value="Alkaline_phosphatase_core_sf"/>
</dbReference>
<evidence type="ECO:0000256" key="6">
    <source>
        <dbReference type="HAMAP-Rule" id="MF_00740"/>
    </source>
</evidence>
<evidence type="ECO:0000256" key="4">
    <source>
        <dbReference type="ARBA" id="ARBA00023211"/>
    </source>
</evidence>
<comment type="cofactor">
    <cofactor evidence="6">
        <name>Mn(2+)</name>
        <dbReference type="ChEBI" id="CHEBI:29035"/>
    </cofactor>
    <text evidence="6">Binds 2 manganese ions.</text>
</comment>
<dbReference type="GO" id="GO:0008973">
    <property type="term" value="F:phosphopentomutase activity"/>
    <property type="evidence" value="ECO:0007669"/>
    <property type="project" value="UniProtKB-UniRule"/>
</dbReference>
<organism evidence="9 10">
    <name type="scientific">Listeria rustica</name>
    <dbReference type="NCBI Taxonomy" id="2713503"/>
    <lineage>
        <taxon>Bacteria</taxon>
        <taxon>Bacillati</taxon>
        <taxon>Bacillota</taxon>
        <taxon>Bacilli</taxon>
        <taxon>Bacillales</taxon>
        <taxon>Listeriaceae</taxon>
        <taxon>Listeria</taxon>
    </lineage>
</organism>
<dbReference type="InterPro" id="IPR006124">
    <property type="entry name" value="Metalloenzyme"/>
</dbReference>
<dbReference type="Proteomes" id="UP000548787">
    <property type="component" value="Unassembled WGS sequence"/>
</dbReference>
<dbReference type="PANTHER" id="PTHR21110:SF0">
    <property type="entry name" value="PHOSPHOPENTOMUTASE"/>
    <property type="match status" value="1"/>
</dbReference>
<dbReference type="AlphaFoldDB" id="A0A7W1T8T2"/>
<dbReference type="GO" id="GO:0009117">
    <property type="term" value="P:nucleotide metabolic process"/>
    <property type="evidence" value="ECO:0007669"/>
    <property type="project" value="UniProtKB-UniRule"/>
</dbReference>
<dbReference type="InterPro" id="IPR010045">
    <property type="entry name" value="DeoB"/>
</dbReference>
<dbReference type="Gene3D" id="3.40.720.10">
    <property type="entry name" value="Alkaline Phosphatase, subunit A"/>
    <property type="match status" value="1"/>
</dbReference>